<sequence>MSNASRRSFRAGVRLPQVLRAVGVAAVLLVCGTHAAMAADPASRVARLSDFSGAVSFAPAGSDDWAGASLNRPFTTGDRLWSDQGSRSELHVGSTAVRLGQNTGATLVDLDDRNTQIKLTQGALSVRVRALPPDQTVEIDTPNLAFTPQAPGEYRLDVAPDGSSTTVTVWRGQGTAYGDDRSTPLGAGQQVRFDGTDLAEAGGTDNPGRDAFDRWAESRDAREDASVSARYVGREMTGYEALDDYGTWREEDGYGAVWVPRAVPVGWAPYRTGHWAWVAPWGWTWVDDAPWGFAPFHYGRWAYVGTTWCWVPGPVVPRPVYAPALVGFVGGGGGGGVSWGINISIGSPGVAWFPLAPGEAYRPVYAASPTYVTNINRTVVVNNITVNKTIINNNVTHIRNGNRVTYVNANNPAALTAVPAKTFVNGQPVGPAMTHLRPEQMRAQIAHAQFVSTPALAPVRTSLLGAAANAGPHSQPPQQAFARQAIAVRAPSLPAGGRDALADRFRSQGGTLPGVGPAWTGGNMGAHVATRGRATAEVPAAPVAAQAAGLRLTRAAPNGAAYPVNEPARPPEQRGPGGAMGLMGSPNPNTPNPQNGPHGAQREPAPQALMPPSSINRPRPQPGAGASQEHPWQPPAAQAPQAPPGPAGMTTRPPRHEGTPDAPRDERRAFEPHPQPPQAATQTPQPQRGAQEPNRFNGNPAPTMQERPPNAPPQMRARPEPEQRPPQPRMEAPRPAPQPHVVEMRPPQPQPQPRAPEFHPPQPQPRPPEARPQPPQPQAQPPRQEHHEAQPHPQGNRGEERREGEHR</sequence>
<feature type="region of interest" description="Disordered" evidence="1">
    <location>
        <begin position="560"/>
        <end position="807"/>
    </location>
</feature>
<feature type="compositionally biased region" description="Pro residues" evidence="1">
    <location>
        <begin position="724"/>
        <end position="738"/>
    </location>
</feature>
<dbReference type="PANTHER" id="PTHR38731">
    <property type="entry name" value="LIPL45-RELATED LIPOPROTEIN-RELATED"/>
    <property type="match status" value="1"/>
</dbReference>
<evidence type="ECO:0000259" key="2">
    <source>
        <dbReference type="Pfam" id="PF04773"/>
    </source>
</evidence>
<reference evidence="3" key="1">
    <citation type="submission" date="2022-06" db="EMBL/GenBank/DDBJ databases">
        <authorList>
            <person name="Lu C.-H."/>
        </authorList>
    </citation>
    <scope>NUCLEOTIDE SEQUENCE</scope>
    <source>
        <strain evidence="3">21MJYT02-11</strain>
    </source>
</reference>
<dbReference type="RefSeq" id="WP_252683582.1">
    <property type="nucleotide sequence ID" value="NZ_JAMXHT010000008.1"/>
</dbReference>
<keyword evidence="4" id="KW-1185">Reference proteome</keyword>
<feature type="compositionally biased region" description="Low complexity" evidence="1">
    <location>
        <begin position="678"/>
        <end position="687"/>
    </location>
</feature>
<dbReference type="Proteomes" id="UP001162811">
    <property type="component" value="Unassembled WGS sequence"/>
</dbReference>
<proteinExistence type="predicted"/>
<evidence type="ECO:0000256" key="1">
    <source>
        <dbReference type="SAM" id="MobiDB-lite"/>
    </source>
</evidence>
<evidence type="ECO:0000313" key="3">
    <source>
        <dbReference type="EMBL" id="MCO5400816.1"/>
    </source>
</evidence>
<feature type="domain" description="FecR protein" evidence="2">
    <location>
        <begin position="78"/>
        <end position="173"/>
    </location>
</feature>
<dbReference type="InterPro" id="IPR006860">
    <property type="entry name" value="FecR"/>
</dbReference>
<dbReference type="EMBL" id="JAMXHT010000008">
    <property type="protein sequence ID" value="MCO5400816.1"/>
    <property type="molecule type" value="Genomic_DNA"/>
</dbReference>
<dbReference type="Pfam" id="PF20245">
    <property type="entry name" value="DUF6600"/>
    <property type="match status" value="1"/>
</dbReference>
<dbReference type="PRINTS" id="PR01217">
    <property type="entry name" value="PRICHEXTENSN"/>
</dbReference>
<dbReference type="PANTHER" id="PTHR38731:SF3">
    <property type="entry name" value="BLL6125 PROTEIN"/>
    <property type="match status" value="1"/>
</dbReference>
<feature type="compositionally biased region" description="Pro residues" evidence="1">
    <location>
        <begin position="746"/>
        <end position="780"/>
    </location>
</feature>
<gene>
    <name evidence="3" type="ORF">NG900_21665</name>
</gene>
<evidence type="ECO:0000313" key="4">
    <source>
        <dbReference type="Proteomes" id="UP001162811"/>
    </source>
</evidence>
<feature type="compositionally biased region" description="Basic and acidic residues" evidence="1">
    <location>
        <begin position="797"/>
        <end position="807"/>
    </location>
</feature>
<reference evidence="3" key="2">
    <citation type="journal article" date="2023" name="Front. Microbiol.">
        <title>Ralstonia chuxiongensis sp. nov., Ralstonia mojiangensis sp. nov., and Ralstonia soli sp. nov., isolated from tobacco fields, are three novel species in the family Burkholderiaceae.</title>
        <authorList>
            <person name="Lu C.H."/>
            <person name="Zhang Y.Y."/>
            <person name="Jiang N."/>
            <person name="Chen W."/>
            <person name="Shao X."/>
            <person name="Zhao Z.M."/>
            <person name="Lu W.L."/>
            <person name="Hu X."/>
            <person name="Xi Y.X."/>
            <person name="Zou S.Y."/>
            <person name="Wei Q.J."/>
            <person name="Lin Z.L."/>
            <person name="Gong L."/>
            <person name="Gai X.T."/>
            <person name="Zhang L.Q."/>
            <person name="Li J.Y."/>
            <person name="Jin Y."/>
            <person name="Xia Z.Y."/>
        </authorList>
    </citation>
    <scope>NUCLEOTIDE SEQUENCE</scope>
    <source>
        <strain evidence="3">21MJYT02-11</strain>
    </source>
</reference>
<name>A0ABT1ARD6_9RALS</name>
<protein>
    <recommendedName>
        <fullName evidence="2">FecR protein domain-containing protein</fullName>
    </recommendedName>
</protein>
<comment type="caution">
    <text evidence="3">The sequence shown here is derived from an EMBL/GenBank/DDBJ whole genome shotgun (WGS) entry which is preliminary data.</text>
</comment>
<dbReference type="InterPro" id="IPR046535">
    <property type="entry name" value="DUF6600"/>
</dbReference>
<accession>A0ABT1ARD6</accession>
<feature type="compositionally biased region" description="Basic and acidic residues" evidence="1">
    <location>
        <begin position="654"/>
        <end position="671"/>
    </location>
</feature>
<dbReference type="Pfam" id="PF04773">
    <property type="entry name" value="FecR"/>
    <property type="match status" value="1"/>
</dbReference>
<organism evidence="3 4">
    <name type="scientific">Ralstonia soli</name>
    <dbReference type="NCBI Taxonomy" id="2953896"/>
    <lineage>
        <taxon>Bacteria</taxon>
        <taxon>Pseudomonadati</taxon>
        <taxon>Pseudomonadota</taxon>
        <taxon>Betaproteobacteria</taxon>
        <taxon>Burkholderiales</taxon>
        <taxon>Burkholderiaceae</taxon>
        <taxon>Ralstonia</taxon>
    </lineage>
</organism>